<accession>A0ABY4UUX7</accession>
<reference evidence="3" key="1">
    <citation type="submission" date="2021-08" db="EMBL/GenBank/DDBJ databases">
        <title>DNA methylation of m4C regulates biosynthesis of daptomycin in Streptomyces roseosporus L30.</title>
        <authorList>
            <person name="Fang J.-L."/>
        </authorList>
    </citation>
    <scope>NUCLEOTIDE SEQUENCE</scope>
    <source>
        <strain evidence="3">L30</strain>
    </source>
</reference>
<sequence>MNHGPEKTPHTDPDRPQGDNAGPGESGPPEPAPPASVDSESTEDPDERDPDAEAPADGDADAGTDSGVDAVTETGGDARTEPGGDARTETATTAPGAGKAPGDGPGGDAPDASSDDDFLATLTDLFADDRRAPAADRSRELDEVALRRMLHGAVRDISPSEGTLDHLHRAVPARRARRRQAVVGAAAAALLIGTAVPAFVHVATSDGSSTARPAIAGHGEQAQGGNGEEPGPEEPGRRTVQPTERESEGGKGEAAPDPSPSRGEGSDPDGAVEGEKSDSPRVDYASLPVCDPGQLGVASASTDAPGADGTVYGSFRIANVSGTDCTVSSNGTVGFTALGAADSQKIVVVQHAAGDAAPGLPDPSQEPGTVLLKPAMAYEVRFAWVPTDTCPTVGPSPSPTPSADGAGGTEGEGPENQSGVDAQSLYEDGGTTAEGSVAVTHTPESGAPTAQTEIPNACSGTIYRTGVLATS</sequence>
<keyword evidence="2" id="KW-1133">Transmembrane helix</keyword>
<feature type="compositionally biased region" description="Acidic residues" evidence="1">
    <location>
        <begin position="40"/>
        <end position="62"/>
    </location>
</feature>
<keyword evidence="4" id="KW-1185">Reference proteome</keyword>
<evidence type="ECO:0000256" key="1">
    <source>
        <dbReference type="SAM" id="MobiDB-lite"/>
    </source>
</evidence>
<evidence type="ECO:0000313" key="4">
    <source>
        <dbReference type="Proteomes" id="UP001056079"/>
    </source>
</evidence>
<keyword evidence="2" id="KW-0812">Transmembrane</keyword>
<organism evidence="3 4">
    <name type="scientific">Streptomyces filamentosus</name>
    <name type="common">Streptomyces roseosporus</name>
    <dbReference type="NCBI Taxonomy" id="67294"/>
    <lineage>
        <taxon>Bacteria</taxon>
        <taxon>Bacillati</taxon>
        <taxon>Actinomycetota</taxon>
        <taxon>Actinomycetes</taxon>
        <taxon>Kitasatosporales</taxon>
        <taxon>Streptomycetaceae</taxon>
        <taxon>Streptomyces</taxon>
    </lineage>
</organism>
<dbReference type="EMBL" id="CP098609">
    <property type="protein sequence ID" value="USC48112.1"/>
    <property type="molecule type" value="Genomic_DNA"/>
</dbReference>
<feature type="region of interest" description="Disordered" evidence="1">
    <location>
        <begin position="389"/>
        <end position="471"/>
    </location>
</feature>
<dbReference type="Proteomes" id="UP001056079">
    <property type="component" value="Chromosome"/>
</dbReference>
<feature type="region of interest" description="Disordered" evidence="1">
    <location>
        <begin position="1"/>
        <end position="117"/>
    </location>
</feature>
<evidence type="ECO:0000313" key="3">
    <source>
        <dbReference type="EMBL" id="USC48112.1"/>
    </source>
</evidence>
<evidence type="ECO:0000256" key="2">
    <source>
        <dbReference type="SAM" id="Phobius"/>
    </source>
</evidence>
<protein>
    <recommendedName>
        <fullName evidence="5">DUF4232 domain-containing protein</fullName>
    </recommendedName>
</protein>
<proteinExistence type="predicted"/>
<feature type="compositionally biased region" description="Basic and acidic residues" evidence="1">
    <location>
        <begin position="76"/>
        <end position="88"/>
    </location>
</feature>
<feature type="transmembrane region" description="Helical" evidence="2">
    <location>
        <begin position="181"/>
        <end position="200"/>
    </location>
</feature>
<dbReference type="RefSeq" id="WP_010071566.1">
    <property type="nucleotide sequence ID" value="NZ_CP098609.1"/>
</dbReference>
<name>A0ABY4UUX7_STRFL</name>
<gene>
    <name evidence="3" type="ORF">K7395_15840</name>
</gene>
<evidence type="ECO:0008006" key="5">
    <source>
        <dbReference type="Google" id="ProtNLM"/>
    </source>
</evidence>
<keyword evidence="2" id="KW-0472">Membrane</keyword>
<feature type="region of interest" description="Disordered" evidence="1">
    <location>
        <begin position="208"/>
        <end position="288"/>
    </location>
</feature>
<feature type="compositionally biased region" description="Basic and acidic residues" evidence="1">
    <location>
        <begin position="1"/>
        <end position="17"/>
    </location>
</feature>